<dbReference type="FunFam" id="1.20.120.1630:FF:000010">
    <property type="entry name" value="Steroid alpha reductase family protein"/>
    <property type="match status" value="1"/>
</dbReference>
<comment type="function">
    <text evidence="16">Catalyzes the last of the four reactions of the long-chain fatty acids elongation cycle. This endoplasmic reticulum-bound enzymatic process, allows the addition of 2 carbons to the chain of long- and very long-chain fatty acids/VLCFAs per cycle. This enzyme reduces the trans-2,3-enoyl-CoA fatty acid intermediate to an acyl-CoA that can be further elongated by entering a new cycle of elongation. Thereby, it participates in the production of VLCFAs of different chain lengths that are involved in multiple biological processes as precursors of membrane lipids and lipid mediators.</text>
</comment>
<evidence type="ECO:0000256" key="12">
    <source>
        <dbReference type="ARBA" id="ARBA00023098"/>
    </source>
</evidence>
<dbReference type="OrthoDB" id="540503at2759"/>
<evidence type="ECO:0000256" key="16">
    <source>
        <dbReference type="ARBA" id="ARBA00058640"/>
    </source>
</evidence>
<proteinExistence type="inferred from homology"/>
<sequence>MSSTPITLQIRPRGKPIKALPESIELDPNATTAEIYSKLSQETRFSVHQLRVTKGSDGTVITNSKDVSAHATGLRNQSTVYVKDLGTQIAWRTVFIVEYVGPILIHPLVYTLRPYVYPSAPKEPSQLQTVTLWLVVLHFIKRELETLFIHRFSAATMPLRNIFKNSFHYWILSGVLIAAFVYAPSSATAKAPNPLLLYPGLVLYTIGELGNLQSHLTLMGLRSSGGTERGIPQGPLFRLVTCPNYLTETVSWIGVYLVSGLSWGVLIFSVISVAQMAQWAKKKERRYRKEFGDKYKKKRYTMLPGIW</sequence>
<dbReference type="PROSITE" id="PS50244">
    <property type="entry name" value="S5A_REDUCTASE"/>
    <property type="match status" value="1"/>
</dbReference>
<evidence type="ECO:0000256" key="13">
    <source>
        <dbReference type="ARBA" id="ARBA00023136"/>
    </source>
</evidence>
<feature type="transmembrane region" description="Helical" evidence="17">
    <location>
        <begin position="253"/>
        <end position="279"/>
    </location>
</feature>
<dbReference type="EMBL" id="AMGV01000004">
    <property type="protein sequence ID" value="KEF57790.1"/>
    <property type="molecule type" value="Genomic_DNA"/>
</dbReference>
<keyword evidence="13 17" id="KW-0472">Membrane</keyword>
<dbReference type="STRING" id="1182545.A0A072PQN1"/>
<keyword evidence="14" id="KW-0275">Fatty acid biosynthesis</keyword>
<keyword evidence="10 17" id="KW-1133">Transmembrane helix</keyword>
<evidence type="ECO:0000256" key="2">
    <source>
        <dbReference type="ARBA" id="ARBA00005194"/>
    </source>
</evidence>
<dbReference type="Proteomes" id="UP000027920">
    <property type="component" value="Unassembled WGS sequence"/>
</dbReference>
<evidence type="ECO:0000256" key="6">
    <source>
        <dbReference type="ARBA" id="ARBA00022692"/>
    </source>
</evidence>
<gene>
    <name evidence="19" type="ORF">A1O9_05710</name>
</gene>
<dbReference type="PANTHER" id="PTHR10556:SF28">
    <property type="entry name" value="VERY-LONG-CHAIN ENOYL-COA REDUCTASE"/>
    <property type="match status" value="1"/>
</dbReference>
<comment type="pathway">
    <text evidence="2">Lipid metabolism; fatty acid biosynthesis.</text>
</comment>
<dbReference type="GO" id="GO:0005789">
    <property type="term" value="C:endoplasmic reticulum membrane"/>
    <property type="evidence" value="ECO:0007669"/>
    <property type="project" value="UniProtKB-SubCell"/>
</dbReference>
<comment type="subcellular location">
    <subcellularLocation>
        <location evidence="1">Endoplasmic reticulum membrane</location>
        <topology evidence="1">Multi-pass membrane protein</topology>
    </subcellularLocation>
</comment>
<dbReference type="Gene3D" id="1.20.120.1630">
    <property type="match status" value="1"/>
</dbReference>
<dbReference type="AlphaFoldDB" id="A0A072PQN1"/>
<evidence type="ECO:0000256" key="9">
    <source>
        <dbReference type="ARBA" id="ARBA00022857"/>
    </source>
</evidence>
<protein>
    <recommendedName>
        <fullName evidence="4">very-long-chain enoyl-CoA reductase</fullName>
        <ecNumber evidence="4">1.3.1.93</ecNumber>
    </recommendedName>
</protein>
<evidence type="ECO:0000256" key="14">
    <source>
        <dbReference type="ARBA" id="ARBA00023160"/>
    </source>
</evidence>
<dbReference type="GO" id="GO:0042761">
    <property type="term" value="P:very long-chain fatty acid biosynthetic process"/>
    <property type="evidence" value="ECO:0007669"/>
    <property type="project" value="TreeGrafter"/>
</dbReference>
<dbReference type="EC" id="1.3.1.93" evidence="4"/>
<evidence type="ECO:0000256" key="11">
    <source>
        <dbReference type="ARBA" id="ARBA00023002"/>
    </source>
</evidence>
<dbReference type="GeneID" id="25280633"/>
<evidence type="ECO:0000256" key="3">
    <source>
        <dbReference type="ARBA" id="ARBA00007742"/>
    </source>
</evidence>
<keyword evidence="5" id="KW-0444">Lipid biosynthesis</keyword>
<dbReference type="Pfam" id="PF02544">
    <property type="entry name" value="Steroid_dh"/>
    <property type="match status" value="1"/>
</dbReference>
<feature type="transmembrane region" description="Helical" evidence="17">
    <location>
        <begin position="167"/>
        <end position="185"/>
    </location>
</feature>
<dbReference type="InterPro" id="IPR001104">
    <property type="entry name" value="3-oxo-5_a-steroid_4-DH_C"/>
</dbReference>
<accession>A0A072PQN1</accession>
<comment type="catalytic activity">
    <reaction evidence="15">
        <text>a very-long-chain 2,3-saturated fatty acyl-CoA + NADP(+) = a very-long-chain (2E)-enoyl-CoA + NADPH + H(+)</text>
        <dbReference type="Rhea" id="RHEA:14473"/>
        <dbReference type="ChEBI" id="CHEBI:15378"/>
        <dbReference type="ChEBI" id="CHEBI:57783"/>
        <dbReference type="ChEBI" id="CHEBI:58349"/>
        <dbReference type="ChEBI" id="CHEBI:83724"/>
        <dbReference type="ChEBI" id="CHEBI:83728"/>
        <dbReference type="EC" id="1.3.1.93"/>
    </reaction>
</comment>
<dbReference type="HOGENOM" id="CLU_059260_0_1_1"/>
<keyword evidence="12" id="KW-0443">Lipid metabolism</keyword>
<keyword evidence="20" id="KW-1185">Reference proteome</keyword>
<evidence type="ECO:0000256" key="7">
    <source>
        <dbReference type="ARBA" id="ARBA00022824"/>
    </source>
</evidence>
<evidence type="ECO:0000313" key="19">
    <source>
        <dbReference type="EMBL" id="KEF57790.1"/>
    </source>
</evidence>
<keyword evidence="6 17" id="KW-0812">Transmembrane</keyword>
<evidence type="ECO:0000313" key="20">
    <source>
        <dbReference type="Proteomes" id="UP000027920"/>
    </source>
</evidence>
<dbReference type="InterPro" id="IPR039357">
    <property type="entry name" value="SRD5A/TECR"/>
</dbReference>
<evidence type="ECO:0000256" key="1">
    <source>
        <dbReference type="ARBA" id="ARBA00004477"/>
    </source>
</evidence>
<dbReference type="PANTHER" id="PTHR10556">
    <property type="entry name" value="3-OXO-5-ALPHA-STEROID 4-DEHYDROGENASE"/>
    <property type="match status" value="1"/>
</dbReference>
<evidence type="ECO:0000256" key="4">
    <source>
        <dbReference type="ARBA" id="ARBA00012530"/>
    </source>
</evidence>
<evidence type="ECO:0000256" key="5">
    <source>
        <dbReference type="ARBA" id="ARBA00022516"/>
    </source>
</evidence>
<evidence type="ECO:0000256" key="15">
    <source>
        <dbReference type="ARBA" id="ARBA00051495"/>
    </source>
</evidence>
<keyword evidence="11" id="KW-0560">Oxidoreductase</keyword>
<name>A0A072PQN1_9EURO</name>
<keyword evidence="9" id="KW-0521">NADP</keyword>
<comment type="caution">
    <text evidence="19">The sequence shown here is derived from an EMBL/GenBank/DDBJ whole genome shotgun (WGS) entry which is preliminary data.</text>
</comment>
<dbReference type="GO" id="GO:0102758">
    <property type="term" value="F:very-long-chain enoyl-CoA reductase activity"/>
    <property type="evidence" value="ECO:0007669"/>
    <property type="project" value="UniProtKB-EC"/>
</dbReference>
<evidence type="ECO:0000256" key="10">
    <source>
        <dbReference type="ARBA" id="ARBA00022989"/>
    </source>
</evidence>
<dbReference type="RefSeq" id="XP_013260380.1">
    <property type="nucleotide sequence ID" value="XM_013404926.1"/>
</dbReference>
<dbReference type="VEuPathDB" id="FungiDB:A1O9_05710"/>
<evidence type="ECO:0000259" key="18">
    <source>
        <dbReference type="Pfam" id="PF02544"/>
    </source>
</evidence>
<evidence type="ECO:0000256" key="17">
    <source>
        <dbReference type="SAM" id="Phobius"/>
    </source>
</evidence>
<feature type="domain" description="3-oxo-5-alpha-steroid 4-dehydrogenase C-terminal" evidence="18">
    <location>
        <begin position="156"/>
        <end position="307"/>
    </location>
</feature>
<evidence type="ECO:0000256" key="8">
    <source>
        <dbReference type="ARBA" id="ARBA00022832"/>
    </source>
</evidence>
<comment type="similarity">
    <text evidence="3">Belongs to the steroid 5-alpha reductase family.</text>
</comment>
<keyword evidence="8" id="KW-0276">Fatty acid metabolism</keyword>
<organism evidence="19 20">
    <name type="scientific">Exophiala aquamarina CBS 119918</name>
    <dbReference type="NCBI Taxonomy" id="1182545"/>
    <lineage>
        <taxon>Eukaryota</taxon>
        <taxon>Fungi</taxon>
        <taxon>Dikarya</taxon>
        <taxon>Ascomycota</taxon>
        <taxon>Pezizomycotina</taxon>
        <taxon>Eurotiomycetes</taxon>
        <taxon>Chaetothyriomycetidae</taxon>
        <taxon>Chaetothyriales</taxon>
        <taxon>Herpotrichiellaceae</taxon>
        <taxon>Exophiala</taxon>
    </lineage>
</organism>
<reference evidence="19 20" key="1">
    <citation type="submission" date="2013-03" db="EMBL/GenBank/DDBJ databases">
        <title>The Genome Sequence of Exophiala aquamarina CBS 119918.</title>
        <authorList>
            <consortium name="The Broad Institute Genomics Platform"/>
            <person name="Cuomo C."/>
            <person name="de Hoog S."/>
            <person name="Gorbushina A."/>
            <person name="Walker B."/>
            <person name="Young S.K."/>
            <person name="Zeng Q."/>
            <person name="Gargeya S."/>
            <person name="Fitzgerald M."/>
            <person name="Haas B."/>
            <person name="Abouelleil A."/>
            <person name="Allen A.W."/>
            <person name="Alvarado L."/>
            <person name="Arachchi H.M."/>
            <person name="Berlin A.M."/>
            <person name="Chapman S.B."/>
            <person name="Gainer-Dewar J."/>
            <person name="Goldberg J."/>
            <person name="Griggs A."/>
            <person name="Gujja S."/>
            <person name="Hansen M."/>
            <person name="Howarth C."/>
            <person name="Imamovic A."/>
            <person name="Ireland A."/>
            <person name="Larimer J."/>
            <person name="McCowan C."/>
            <person name="Murphy C."/>
            <person name="Pearson M."/>
            <person name="Poon T.W."/>
            <person name="Priest M."/>
            <person name="Roberts A."/>
            <person name="Saif S."/>
            <person name="Shea T."/>
            <person name="Sisk P."/>
            <person name="Sykes S."/>
            <person name="Wortman J."/>
            <person name="Nusbaum C."/>
            <person name="Birren B."/>
        </authorList>
    </citation>
    <scope>NUCLEOTIDE SEQUENCE [LARGE SCALE GENOMIC DNA]</scope>
    <source>
        <strain evidence="19 20">CBS 119918</strain>
    </source>
</reference>
<keyword evidence="7" id="KW-0256">Endoplasmic reticulum</keyword>